<comment type="caution">
    <text evidence="7">The sequence shown here is derived from an EMBL/GenBank/DDBJ whole genome shotgun (WGS) entry which is preliminary data.</text>
</comment>
<feature type="transmembrane region" description="Helical" evidence="6">
    <location>
        <begin position="298"/>
        <end position="324"/>
    </location>
</feature>
<sequence>MKEKLIKYSYYLMIIIMIVIATYVLINWLIPLFFSCLIVLVLQPLLAKEIKLLKIENIFLSKCLIVFNYLLFIGVIIAMIIFAVIQIYTVLELLPNYLENLYQLFSQNHYIIDATKYLDVIYSGSMSIVESISTGFITGLIAFIMKIPSILFDLIFVVITSLFILLDYSRIERLVVKRYEMVALIIDTIKEVLSNLFKAYFIIMIITFGELWLGFKIIGINHSIMLACIIAIFDFMPVLGLDMIMIPWIIISALTNKIYLAGALLVIYMIIVITKNILEPKLIAKNLGVTPVLSLVGMYLGMKVMGVIGLIIVPTLLMVIIQILKVKYQLKNKVEIQKS</sequence>
<evidence type="ECO:0000256" key="5">
    <source>
        <dbReference type="ARBA" id="ARBA00023136"/>
    </source>
</evidence>
<comment type="similarity">
    <text evidence="2">Belongs to the autoinducer-2 exporter (AI-2E) (TC 2.A.86) family.</text>
</comment>
<dbReference type="EMBL" id="QUSL01000002">
    <property type="protein sequence ID" value="RGD87046.1"/>
    <property type="molecule type" value="Genomic_DNA"/>
</dbReference>
<reference evidence="7 8" key="1">
    <citation type="submission" date="2018-08" db="EMBL/GenBank/DDBJ databases">
        <title>A genome reference for cultivated species of the human gut microbiota.</title>
        <authorList>
            <person name="Zou Y."/>
            <person name="Xue W."/>
            <person name="Luo G."/>
        </authorList>
    </citation>
    <scope>NUCLEOTIDE SEQUENCE [LARGE SCALE GENOMIC DNA]</scope>
    <source>
        <strain evidence="7 8">OM06-4</strain>
    </source>
</reference>
<proteinExistence type="inferred from homology"/>
<gene>
    <name evidence="7" type="ORF">DXB93_02460</name>
</gene>
<dbReference type="GO" id="GO:0055085">
    <property type="term" value="P:transmembrane transport"/>
    <property type="evidence" value="ECO:0007669"/>
    <property type="project" value="TreeGrafter"/>
</dbReference>
<feature type="transmembrane region" description="Helical" evidence="6">
    <location>
        <begin position="258"/>
        <end position="278"/>
    </location>
</feature>
<evidence type="ECO:0000256" key="4">
    <source>
        <dbReference type="ARBA" id="ARBA00022989"/>
    </source>
</evidence>
<dbReference type="Proteomes" id="UP000261032">
    <property type="component" value="Unassembled WGS sequence"/>
</dbReference>
<feature type="transmembrane region" description="Helical" evidence="6">
    <location>
        <begin position="224"/>
        <end position="251"/>
    </location>
</feature>
<evidence type="ECO:0000256" key="3">
    <source>
        <dbReference type="ARBA" id="ARBA00022692"/>
    </source>
</evidence>
<feature type="transmembrane region" description="Helical" evidence="6">
    <location>
        <begin position="199"/>
        <end position="218"/>
    </location>
</feature>
<keyword evidence="3 6" id="KW-0812">Transmembrane</keyword>
<dbReference type="RefSeq" id="WP_003536484.1">
    <property type="nucleotide sequence ID" value="NZ_AP031443.1"/>
</dbReference>
<dbReference type="PANTHER" id="PTHR21716:SF68">
    <property type="entry name" value="TRANSPORT PROTEIN YTVI-RELATED"/>
    <property type="match status" value="1"/>
</dbReference>
<comment type="subcellular location">
    <subcellularLocation>
        <location evidence="1">Membrane</location>
        <topology evidence="1">Multi-pass membrane protein</topology>
    </subcellularLocation>
</comment>
<dbReference type="AlphaFoldDB" id="A0A3E3EGR2"/>
<dbReference type="GO" id="GO:0016020">
    <property type="term" value="C:membrane"/>
    <property type="evidence" value="ECO:0007669"/>
    <property type="project" value="UniProtKB-SubCell"/>
</dbReference>
<feature type="transmembrane region" description="Helical" evidence="6">
    <location>
        <begin position="12"/>
        <end position="42"/>
    </location>
</feature>
<dbReference type="InterPro" id="IPR002549">
    <property type="entry name" value="AI-2E-like"/>
</dbReference>
<keyword evidence="5 6" id="KW-0472">Membrane</keyword>
<accession>A0A3E3EGR2</accession>
<feature type="transmembrane region" description="Helical" evidence="6">
    <location>
        <begin position="63"/>
        <end position="88"/>
    </location>
</feature>
<evidence type="ECO:0000313" key="7">
    <source>
        <dbReference type="EMBL" id="RGD87046.1"/>
    </source>
</evidence>
<evidence type="ECO:0000256" key="6">
    <source>
        <dbReference type="SAM" id="Phobius"/>
    </source>
</evidence>
<dbReference type="PANTHER" id="PTHR21716">
    <property type="entry name" value="TRANSMEMBRANE PROTEIN"/>
    <property type="match status" value="1"/>
</dbReference>
<feature type="transmembrane region" description="Helical" evidence="6">
    <location>
        <begin position="150"/>
        <end position="168"/>
    </location>
</feature>
<evidence type="ECO:0000313" key="8">
    <source>
        <dbReference type="Proteomes" id="UP000261032"/>
    </source>
</evidence>
<evidence type="ECO:0000256" key="1">
    <source>
        <dbReference type="ARBA" id="ARBA00004141"/>
    </source>
</evidence>
<protein>
    <submittedName>
        <fullName evidence="7">AI-2E family transporter</fullName>
    </submittedName>
</protein>
<dbReference type="GeneID" id="64195219"/>
<organism evidence="7 8">
    <name type="scientific">Thomasclavelia ramosa</name>
    <dbReference type="NCBI Taxonomy" id="1547"/>
    <lineage>
        <taxon>Bacteria</taxon>
        <taxon>Bacillati</taxon>
        <taxon>Bacillota</taxon>
        <taxon>Erysipelotrichia</taxon>
        <taxon>Erysipelotrichales</taxon>
        <taxon>Coprobacillaceae</taxon>
        <taxon>Thomasclavelia</taxon>
    </lineage>
</organism>
<evidence type="ECO:0000256" key="2">
    <source>
        <dbReference type="ARBA" id="ARBA00009773"/>
    </source>
</evidence>
<keyword evidence="4 6" id="KW-1133">Transmembrane helix</keyword>
<dbReference type="Pfam" id="PF01594">
    <property type="entry name" value="AI-2E_transport"/>
    <property type="match status" value="1"/>
</dbReference>
<name>A0A3E3EGR2_9FIRM</name>